<dbReference type="OrthoDB" id="9807125at2"/>
<gene>
    <name evidence="5" type="primary">guaB_1</name>
    <name evidence="5" type="ORF">PAA8504_00570</name>
</gene>
<keyword evidence="5" id="KW-0560">Oxidoreductase</keyword>
<keyword evidence="3" id="KW-0812">Transmembrane</keyword>
<dbReference type="Gene3D" id="3.10.580.10">
    <property type="entry name" value="CBS-domain"/>
    <property type="match status" value="1"/>
</dbReference>
<dbReference type="SUPFAM" id="SSF54631">
    <property type="entry name" value="CBS-domain pair"/>
    <property type="match status" value="1"/>
</dbReference>
<dbReference type="PROSITE" id="PS51371">
    <property type="entry name" value="CBS"/>
    <property type="match status" value="2"/>
</dbReference>
<feature type="transmembrane region" description="Helical" evidence="3">
    <location>
        <begin position="155"/>
        <end position="178"/>
    </location>
</feature>
<keyword evidence="6" id="KW-1185">Reference proteome</keyword>
<dbReference type="PANTHER" id="PTHR43080:SF2">
    <property type="entry name" value="CBS DOMAIN-CONTAINING PROTEIN"/>
    <property type="match status" value="1"/>
</dbReference>
<dbReference type="InterPro" id="IPR000644">
    <property type="entry name" value="CBS_dom"/>
</dbReference>
<evidence type="ECO:0000256" key="2">
    <source>
        <dbReference type="PROSITE-ProRule" id="PRU00703"/>
    </source>
</evidence>
<proteinExistence type="predicted"/>
<keyword evidence="3" id="KW-1133">Transmembrane helix</keyword>
<dbReference type="SMART" id="SM00116">
    <property type="entry name" value="CBS"/>
    <property type="match status" value="2"/>
</dbReference>
<dbReference type="InterPro" id="IPR046342">
    <property type="entry name" value="CBS_dom_sf"/>
</dbReference>
<dbReference type="EC" id="1.1.1.205" evidence="5"/>
<evidence type="ECO:0000256" key="3">
    <source>
        <dbReference type="SAM" id="Phobius"/>
    </source>
</evidence>
<dbReference type="PANTHER" id="PTHR43080">
    <property type="entry name" value="CBS DOMAIN-CONTAINING PROTEIN CBSX3, MITOCHONDRIAL"/>
    <property type="match status" value="1"/>
</dbReference>
<dbReference type="EMBL" id="ONZF01000001">
    <property type="protein sequence ID" value="SPJ22772.1"/>
    <property type="molecule type" value="Genomic_DNA"/>
</dbReference>
<dbReference type="Proteomes" id="UP000244912">
    <property type="component" value="Unassembled WGS sequence"/>
</dbReference>
<organism evidence="5 6">
    <name type="scientific">Palleronia abyssalis</name>
    <dbReference type="NCBI Taxonomy" id="1501240"/>
    <lineage>
        <taxon>Bacteria</taxon>
        <taxon>Pseudomonadati</taxon>
        <taxon>Pseudomonadota</taxon>
        <taxon>Alphaproteobacteria</taxon>
        <taxon>Rhodobacterales</taxon>
        <taxon>Roseobacteraceae</taxon>
        <taxon>Palleronia</taxon>
    </lineage>
</organism>
<keyword evidence="1 2" id="KW-0129">CBS domain</keyword>
<accession>A0A2R8BRJ4</accession>
<sequence length="179" mass="20265">MQAEDRPGMRIKDRAEFKSKPRPLTMTADQTVAEAVAAMCEKNYGSVMIVDADDKVIGVVTERDVMRKIVNMDRTAKDTKLDDIMTKDPRLAREDDDVVDWLRIMSNERFRRLPVVDAEGRIKAVFTQGDFVSYTWPDLMRQASQMGRAMMSRNFPTVLIGGGVAIYTLLMILVMAVVL</sequence>
<evidence type="ECO:0000256" key="1">
    <source>
        <dbReference type="ARBA" id="ARBA00023122"/>
    </source>
</evidence>
<evidence type="ECO:0000313" key="5">
    <source>
        <dbReference type="EMBL" id="SPJ22772.1"/>
    </source>
</evidence>
<dbReference type="AlphaFoldDB" id="A0A2R8BRJ4"/>
<evidence type="ECO:0000259" key="4">
    <source>
        <dbReference type="PROSITE" id="PS51371"/>
    </source>
</evidence>
<dbReference type="InterPro" id="IPR051257">
    <property type="entry name" value="Diverse_CBS-Domain"/>
</dbReference>
<keyword evidence="3" id="KW-0472">Membrane</keyword>
<dbReference type="GO" id="GO:0003938">
    <property type="term" value="F:IMP dehydrogenase activity"/>
    <property type="evidence" value="ECO:0007669"/>
    <property type="project" value="UniProtKB-EC"/>
</dbReference>
<name>A0A2R8BRJ4_9RHOB</name>
<protein>
    <submittedName>
        <fullName evidence="5">Inosine-5'-monophosphate dehydrogenase</fullName>
        <ecNumber evidence="5">1.1.1.205</ecNumber>
    </submittedName>
</protein>
<dbReference type="RefSeq" id="WP_108892618.1">
    <property type="nucleotide sequence ID" value="NZ_ONZF01000001.1"/>
</dbReference>
<feature type="domain" description="CBS" evidence="4">
    <location>
        <begin position="85"/>
        <end position="144"/>
    </location>
</feature>
<feature type="domain" description="CBS" evidence="4">
    <location>
        <begin position="19"/>
        <end position="79"/>
    </location>
</feature>
<reference evidence="5 6" key="1">
    <citation type="submission" date="2018-03" db="EMBL/GenBank/DDBJ databases">
        <authorList>
            <person name="Keele B.F."/>
        </authorList>
    </citation>
    <scope>NUCLEOTIDE SEQUENCE [LARGE SCALE GENOMIC DNA]</scope>
    <source>
        <strain evidence="5 6">CECT 8504</strain>
    </source>
</reference>
<dbReference type="Pfam" id="PF00571">
    <property type="entry name" value="CBS"/>
    <property type="match status" value="2"/>
</dbReference>
<evidence type="ECO:0000313" key="6">
    <source>
        <dbReference type="Proteomes" id="UP000244912"/>
    </source>
</evidence>